<dbReference type="Proteomes" id="UP000254340">
    <property type="component" value="Unassembled WGS sequence"/>
</dbReference>
<gene>
    <name evidence="1" type="ORF">NCTC5047_02786</name>
</gene>
<dbReference type="EMBL" id="UGLH01000006">
    <property type="protein sequence ID" value="STT81849.1"/>
    <property type="molecule type" value="Genomic_DNA"/>
</dbReference>
<accession>A0A377XE69</accession>
<proteinExistence type="predicted"/>
<dbReference type="AlphaFoldDB" id="A0A377XE69"/>
<reference evidence="1 2" key="1">
    <citation type="submission" date="2018-06" db="EMBL/GenBank/DDBJ databases">
        <authorList>
            <consortium name="Pathogen Informatics"/>
            <person name="Doyle S."/>
        </authorList>
    </citation>
    <scope>NUCLEOTIDE SEQUENCE [LARGE SCALE GENOMIC DNA]</scope>
    <source>
        <strain evidence="1 2">NCTC5047</strain>
    </source>
</reference>
<evidence type="ECO:0000313" key="1">
    <source>
        <dbReference type="EMBL" id="STT81849.1"/>
    </source>
</evidence>
<organism evidence="1 2">
    <name type="scientific">Klebsiella pneumoniae</name>
    <dbReference type="NCBI Taxonomy" id="573"/>
    <lineage>
        <taxon>Bacteria</taxon>
        <taxon>Pseudomonadati</taxon>
        <taxon>Pseudomonadota</taxon>
        <taxon>Gammaproteobacteria</taxon>
        <taxon>Enterobacterales</taxon>
        <taxon>Enterobacteriaceae</taxon>
        <taxon>Klebsiella/Raoultella group</taxon>
        <taxon>Klebsiella</taxon>
        <taxon>Klebsiella pneumoniae complex</taxon>
    </lineage>
</organism>
<sequence>MESIVPFLTFFDHGVDDSKQFSHRGNQGYLFGFPCQDKTRVEGFKCRVETNCAECRHIQSGSHTGTPAKNRAPTTHFARISVNRGNAHKCTYLSSSEVPEFRNVSQQDCNGRWAYTFDRSEQCGQINKMLLNVLFYLNINEFKLTVQCANKALNAFHHCWMGGVKSVSFCNKHPHQLSAASYQGGQNLTLIVRQGQNESFSLRMVIDYIRHLGERSGINAIGFRKVSHRPTKISGLSGVNNSDFVTFSLKMIGHRGFKTASCLHQNQRNRDAFQGLNYLFETIGAIYDSKRSFAGSHANIEGSLSNINTNTDLI</sequence>
<name>A0A377XE69_KLEPN</name>
<evidence type="ECO:0000313" key="2">
    <source>
        <dbReference type="Proteomes" id="UP000254340"/>
    </source>
</evidence>
<protein>
    <submittedName>
        <fullName evidence="1">Uncharacterized protein</fullName>
    </submittedName>
</protein>